<feature type="transmembrane region" description="Helical" evidence="1">
    <location>
        <begin position="9"/>
        <end position="28"/>
    </location>
</feature>
<keyword evidence="3" id="KW-1185">Reference proteome</keyword>
<dbReference type="InterPro" id="IPR046345">
    <property type="entry name" value="TraB_PrgY-like"/>
</dbReference>
<keyword evidence="1" id="KW-1133">Transmembrane helix</keyword>
<comment type="caution">
    <text evidence="2">The sequence shown here is derived from an EMBL/GenBank/DDBJ whole genome shotgun (WGS) entry which is preliminary data.</text>
</comment>
<accession>A0ABR3K629</accession>
<dbReference type="PANTHER" id="PTHR21530:SF7">
    <property type="entry name" value="TRAB DOMAIN-CONTAINING PROTEIN"/>
    <property type="match status" value="1"/>
</dbReference>
<keyword evidence="1" id="KW-0472">Membrane</keyword>
<name>A0ABR3K629_TRISP</name>
<dbReference type="Proteomes" id="UP001558632">
    <property type="component" value="Unassembled WGS sequence"/>
</dbReference>
<evidence type="ECO:0000256" key="1">
    <source>
        <dbReference type="SAM" id="Phobius"/>
    </source>
</evidence>
<proteinExistence type="predicted"/>
<dbReference type="EMBL" id="JBEUSY010000507">
    <property type="protein sequence ID" value="KAL1228513.1"/>
    <property type="molecule type" value="Genomic_DNA"/>
</dbReference>
<reference evidence="2 3" key="1">
    <citation type="submission" date="2024-07" db="EMBL/GenBank/DDBJ databases">
        <title>Enhanced genomic and transcriptomic resources for Trichinella pseudospiralis and T. spiralis underpin the discovery of pronounced molecular differences between stages and species.</title>
        <authorList>
            <person name="Pasi K.K."/>
            <person name="La Rosa G."/>
            <person name="Gomez-Morales M.A."/>
            <person name="Tosini F."/>
            <person name="Sumanam S."/>
            <person name="Young N.D."/>
            <person name="Chang B.C."/>
            <person name="Robin G.B."/>
        </authorList>
    </citation>
    <scope>NUCLEOTIDE SEQUENCE [LARGE SCALE GENOMIC DNA]</scope>
    <source>
        <strain evidence="2">ISS534</strain>
    </source>
</reference>
<dbReference type="CDD" id="cd14726">
    <property type="entry name" value="TraB_PrgY-like"/>
    <property type="match status" value="1"/>
</dbReference>
<protein>
    <submittedName>
        <fullName evidence="2">TraB domain-containing protein</fullName>
    </submittedName>
</protein>
<gene>
    <name evidence="2" type="ORF">TSPI_08005</name>
</gene>
<dbReference type="PANTHER" id="PTHR21530">
    <property type="entry name" value="PHEROMONE SHUTDOWN PROTEIN"/>
    <property type="match status" value="1"/>
</dbReference>
<evidence type="ECO:0000313" key="3">
    <source>
        <dbReference type="Proteomes" id="UP001558632"/>
    </source>
</evidence>
<organism evidence="2 3">
    <name type="scientific">Trichinella spiralis</name>
    <name type="common">Trichina worm</name>
    <dbReference type="NCBI Taxonomy" id="6334"/>
    <lineage>
        <taxon>Eukaryota</taxon>
        <taxon>Metazoa</taxon>
        <taxon>Ecdysozoa</taxon>
        <taxon>Nematoda</taxon>
        <taxon>Enoplea</taxon>
        <taxon>Dorylaimia</taxon>
        <taxon>Trichinellida</taxon>
        <taxon>Trichinellidae</taxon>
        <taxon>Trichinella</taxon>
    </lineage>
</organism>
<dbReference type="InterPro" id="IPR002816">
    <property type="entry name" value="TraB/PrgY/GumN_fam"/>
</dbReference>
<evidence type="ECO:0000313" key="2">
    <source>
        <dbReference type="EMBL" id="KAL1228513.1"/>
    </source>
</evidence>
<keyword evidence="1" id="KW-0812">Transmembrane</keyword>
<sequence>MNANFKPRLIVISLYWCFFTVHVTMLALKSEIERNVIAHVAEDDEVLLPQTVSQLSCSYKSGYGEFKGEIYIVGTGHFSKSSRCDVQEVIRKVKPRAIVVELCERRDFLLHYDEDVLMRELQTSDTFKNIRQFFKENGIVFTLVMLLFKAISGSMSRQLGTFPGTEFRVAFQEALKLDACSFYLGDRDISITFHRALAMLNIFQKLKLLICMVRSMNAEIKTEMMETFKDRDVLDEVILGITECFPLLAEVLIKERDQYLAHKLRCAFADCCLMQKEQERYEPIKIVCVVGIAHVKGIIANFNNIINISELERIPKPKRDWLKTVLKFLFYSLVSYGTYRFTKRYFW</sequence>
<dbReference type="Pfam" id="PF01963">
    <property type="entry name" value="TraB_PrgY_gumN"/>
    <property type="match status" value="1"/>
</dbReference>